<accession>A0A395P2H4</accession>
<organism evidence="2 3">
    <name type="scientific">Trichoderma arundinaceum</name>
    <dbReference type="NCBI Taxonomy" id="490622"/>
    <lineage>
        <taxon>Eukaryota</taxon>
        <taxon>Fungi</taxon>
        <taxon>Dikarya</taxon>
        <taxon>Ascomycota</taxon>
        <taxon>Pezizomycotina</taxon>
        <taxon>Sordariomycetes</taxon>
        <taxon>Hypocreomycetidae</taxon>
        <taxon>Hypocreales</taxon>
        <taxon>Hypocreaceae</taxon>
        <taxon>Trichoderma</taxon>
    </lineage>
</organism>
<dbReference type="AlphaFoldDB" id="A0A395P2H4"/>
<dbReference type="Proteomes" id="UP000266272">
    <property type="component" value="Unassembled WGS sequence"/>
</dbReference>
<dbReference type="OrthoDB" id="4658369at2759"/>
<sequence>MPPPRHPTSTSTENLVLRCQKETHRRCLPPVWAIHPPNQEIHPPKDTLAIAVQIDASSPNTVQIYESDTNRSVGSIGPEYRGSIVVVPWRPGLKFVCSATCRRRSGCRVGVVREAKAKGVLKTKSIGAAAGSVARNSIAAGNHTRGPVLDNTRRITTTSPATVANAARITPDGGTYDRNRLRIIDNKRPGHSKHVSFDDRSMSGKNSIEVRSIGSSIPRLKKTVQQSQKS</sequence>
<proteinExistence type="predicted"/>
<evidence type="ECO:0000313" key="2">
    <source>
        <dbReference type="EMBL" id="RFU81791.1"/>
    </source>
</evidence>
<evidence type="ECO:0000256" key="1">
    <source>
        <dbReference type="SAM" id="MobiDB-lite"/>
    </source>
</evidence>
<evidence type="ECO:0000313" key="3">
    <source>
        <dbReference type="Proteomes" id="UP000266272"/>
    </source>
</evidence>
<protein>
    <submittedName>
        <fullName evidence="2">Uncharacterized protein</fullName>
    </submittedName>
</protein>
<feature type="region of interest" description="Disordered" evidence="1">
    <location>
        <begin position="209"/>
        <end position="230"/>
    </location>
</feature>
<reference evidence="2 3" key="1">
    <citation type="journal article" date="2018" name="PLoS Pathog.">
        <title>Evolution of structural diversity of trichothecenes, a family of toxins produced by plant pathogenic and entomopathogenic fungi.</title>
        <authorList>
            <person name="Proctor R.H."/>
            <person name="McCormick S.P."/>
            <person name="Kim H.S."/>
            <person name="Cardoza R.E."/>
            <person name="Stanley A.M."/>
            <person name="Lindo L."/>
            <person name="Kelly A."/>
            <person name="Brown D.W."/>
            <person name="Lee T."/>
            <person name="Vaughan M.M."/>
            <person name="Alexander N.J."/>
            <person name="Busman M."/>
            <person name="Gutierrez S."/>
        </authorList>
    </citation>
    <scope>NUCLEOTIDE SEQUENCE [LARGE SCALE GENOMIC DNA]</scope>
    <source>
        <strain evidence="2 3">IBT 40837</strain>
    </source>
</reference>
<comment type="caution">
    <text evidence="2">The sequence shown here is derived from an EMBL/GenBank/DDBJ whole genome shotgun (WGS) entry which is preliminary data.</text>
</comment>
<dbReference type="EMBL" id="PXOA01000026">
    <property type="protein sequence ID" value="RFU81791.1"/>
    <property type="molecule type" value="Genomic_DNA"/>
</dbReference>
<keyword evidence="3" id="KW-1185">Reference proteome</keyword>
<gene>
    <name evidence="2" type="ORF">TARUN_381</name>
</gene>
<name>A0A395P2H4_TRIAR</name>